<keyword evidence="11" id="KW-1071">Ligand-gated ion channel</keyword>
<evidence type="ECO:0000256" key="11">
    <source>
        <dbReference type="ARBA" id="ARBA00023286"/>
    </source>
</evidence>
<keyword evidence="7" id="KW-0406">Ion transport</keyword>
<evidence type="ECO:0000259" key="14">
    <source>
        <dbReference type="SMART" id="SM00918"/>
    </source>
</evidence>
<evidence type="ECO:0000256" key="12">
    <source>
        <dbReference type="ARBA" id="ARBA00023303"/>
    </source>
</evidence>
<evidence type="ECO:0000256" key="9">
    <source>
        <dbReference type="ARBA" id="ARBA00023170"/>
    </source>
</evidence>
<keyword evidence="6 13" id="KW-1133">Transmembrane helix</keyword>
<evidence type="ECO:0000313" key="15">
    <source>
        <dbReference type="EMBL" id="GFU13620.1"/>
    </source>
</evidence>
<evidence type="ECO:0000256" key="5">
    <source>
        <dbReference type="ARBA" id="ARBA00022692"/>
    </source>
</evidence>
<dbReference type="Gene3D" id="3.40.190.10">
    <property type="entry name" value="Periplasmic binding protein-like II"/>
    <property type="match status" value="2"/>
</dbReference>
<gene>
    <name evidence="15" type="primary">NCL1_12592</name>
    <name evidence="15" type="ORF">NPIL_429091</name>
</gene>
<evidence type="ECO:0000256" key="2">
    <source>
        <dbReference type="ARBA" id="ARBA00008685"/>
    </source>
</evidence>
<feature type="transmembrane region" description="Helical" evidence="13">
    <location>
        <begin position="199"/>
        <end position="222"/>
    </location>
</feature>
<dbReference type="Proteomes" id="UP000887013">
    <property type="component" value="Unassembled WGS sequence"/>
</dbReference>
<keyword evidence="16" id="KW-1185">Reference proteome</keyword>
<keyword evidence="4" id="KW-1003">Cell membrane</keyword>
<dbReference type="GO" id="GO:0005886">
    <property type="term" value="C:plasma membrane"/>
    <property type="evidence" value="ECO:0007669"/>
    <property type="project" value="UniProtKB-SubCell"/>
</dbReference>
<dbReference type="Pfam" id="PF10613">
    <property type="entry name" value="Lig_chan-Glu_bd"/>
    <property type="match status" value="1"/>
</dbReference>
<evidence type="ECO:0000256" key="7">
    <source>
        <dbReference type="ARBA" id="ARBA00023065"/>
    </source>
</evidence>
<dbReference type="EMBL" id="BMAW01125701">
    <property type="protein sequence ID" value="GFU13620.1"/>
    <property type="molecule type" value="Genomic_DNA"/>
</dbReference>
<dbReference type="GO" id="GO:0050906">
    <property type="term" value="P:detection of stimulus involved in sensory perception"/>
    <property type="evidence" value="ECO:0007669"/>
    <property type="project" value="UniProtKB-ARBA"/>
</dbReference>
<dbReference type="AlphaFoldDB" id="A0A8X6QE39"/>
<keyword evidence="10" id="KW-0325">Glycoprotein</keyword>
<proteinExistence type="inferred from homology"/>
<dbReference type="SMART" id="SM00918">
    <property type="entry name" value="Lig_chan-Glu_bd"/>
    <property type="match status" value="1"/>
</dbReference>
<dbReference type="PANTHER" id="PTHR42643">
    <property type="entry name" value="IONOTROPIC RECEPTOR 20A-RELATED"/>
    <property type="match status" value="1"/>
</dbReference>
<dbReference type="GO" id="GO:0015276">
    <property type="term" value="F:ligand-gated monoatomic ion channel activity"/>
    <property type="evidence" value="ECO:0007669"/>
    <property type="project" value="InterPro"/>
</dbReference>
<keyword evidence="3" id="KW-0813">Transport</keyword>
<evidence type="ECO:0000256" key="3">
    <source>
        <dbReference type="ARBA" id="ARBA00022448"/>
    </source>
</evidence>
<dbReference type="Pfam" id="PF00060">
    <property type="entry name" value="Lig_chan"/>
    <property type="match status" value="1"/>
</dbReference>
<dbReference type="OrthoDB" id="6417008at2759"/>
<evidence type="ECO:0000256" key="1">
    <source>
        <dbReference type="ARBA" id="ARBA00004651"/>
    </source>
</evidence>
<feature type="domain" description="Ionotropic glutamate receptor L-glutamate and glycine-binding" evidence="14">
    <location>
        <begin position="11"/>
        <end position="72"/>
    </location>
</feature>
<keyword evidence="8 13" id="KW-0472">Membrane</keyword>
<keyword evidence="9 15" id="KW-0675">Receptor</keyword>
<dbReference type="InterPro" id="IPR001320">
    <property type="entry name" value="Iontro_rcpt_C"/>
</dbReference>
<comment type="caution">
    <text evidence="15">The sequence shown here is derived from an EMBL/GenBank/DDBJ whole genome shotgun (WGS) entry which is preliminary data.</text>
</comment>
<evidence type="ECO:0000256" key="8">
    <source>
        <dbReference type="ARBA" id="ARBA00023136"/>
    </source>
</evidence>
<feature type="transmembrane region" description="Helical" evidence="13">
    <location>
        <begin position="392"/>
        <end position="416"/>
    </location>
</feature>
<dbReference type="InterPro" id="IPR052192">
    <property type="entry name" value="Insect_Ionotropic_Sensory_Rcpt"/>
</dbReference>
<name>A0A8X6QE39_NEPPI</name>
<sequence length="433" mass="49162">MYRVRYAPWVPFIEILTTSDNKTHLGGVAADIYNGIKTFMDFNYVATAQPDNTYGTRNPDGTWTGMIGSMLRNETDISGPYFIDLDRALTVEFAVPLTFSQLTLVSGLVSSNRDPFLILGVFSLTVWLVLILTIIMLSGAATLIYQILPAKKKRKIPETFSRYFWGFQSSLVGKEFGGNDRWFLKHVWSSASFRFLQSMWFTGGCLVLMYTYQGAIISTFAADKLKPKISSIDELLADTKIQFSTFKNSYPMGFFKRLTNTKYEPLWLRMKNNLVSPPRKGVVPNWLDVVEDGKAIFIADTLWMKNLIGERFVKTGKCNLRTIDIEIGAAYVAFAFRKELKNKKIFKDFNKGLRRFNEGNLAQHKYITSTLYYDICTGSSVAVTDPLNLTDLAGAFIVLGVGNASAFMFFIVEFSMNSKRNHKMRSRKRIISL</sequence>
<reference evidence="15" key="1">
    <citation type="submission" date="2020-08" db="EMBL/GenBank/DDBJ databases">
        <title>Multicomponent nature underlies the extraordinary mechanical properties of spider dragline silk.</title>
        <authorList>
            <person name="Kono N."/>
            <person name="Nakamura H."/>
            <person name="Mori M."/>
            <person name="Yoshida Y."/>
            <person name="Ohtoshi R."/>
            <person name="Malay A.D."/>
            <person name="Moran D.A.P."/>
            <person name="Tomita M."/>
            <person name="Numata K."/>
            <person name="Arakawa K."/>
        </authorList>
    </citation>
    <scope>NUCLEOTIDE SEQUENCE</scope>
</reference>
<comment type="subcellular location">
    <subcellularLocation>
        <location evidence="1">Cell membrane</location>
        <topology evidence="1">Multi-pass membrane protein</topology>
    </subcellularLocation>
</comment>
<dbReference type="InterPro" id="IPR019594">
    <property type="entry name" value="Glu/Gly-bd"/>
</dbReference>
<evidence type="ECO:0000256" key="10">
    <source>
        <dbReference type="ARBA" id="ARBA00023180"/>
    </source>
</evidence>
<keyword evidence="5 13" id="KW-0812">Transmembrane</keyword>
<keyword evidence="12" id="KW-0407">Ion channel</keyword>
<feature type="transmembrane region" description="Helical" evidence="13">
    <location>
        <begin position="116"/>
        <end position="145"/>
    </location>
</feature>
<evidence type="ECO:0000256" key="6">
    <source>
        <dbReference type="ARBA" id="ARBA00022989"/>
    </source>
</evidence>
<evidence type="ECO:0000256" key="4">
    <source>
        <dbReference type="ARBA" id="ARBA00022475"/>
    </source>
</evidence>
<dbReference type="SUPFAM" id="SSF53850">
    <property type="entry name" value="Periplasmic binding protein-like II"/>
    <property type="match status" value="1"/>
</dbReference>
<evidence type="ECO:0000256" key="13">
    <source>
        <dbReference type="SAM" id="Phobius"/>
    </source>
</evidence>
<accession>A0A8X6QE39</accession>
<protein>
    <submittedName>
        <fullName evidence="15">Glutamate receptor</fullName>
    </submittedName>
</protein>
<comment type="similarity">
    <text evidence="2">Belongs to the glutamate-gated ion channel (TC 1.A.10.1) family.</text>
</comment>
<dbReference type="PANTHER" id="PTHR42643:SF24">
    <property type="entry name" value="IONOTROPIC RECEPTOR 60A"/>
    <property type="match status" value="1"/>
</dbReference>
<evidence type="ECO:0000313" key="16">
    <source>
        <dbReference type="Proteomes" id="UP000887013"/>
    </source>
</evidence>
<organism evidence="15 16">
    <name type="scientific">Nephila pilipes</name>
    <name type="common">Giant wood spider</name>
    <name type="synonym">Nephila maculata</name>
    <dbReference type="NCBI Taxonomy" id="299642"/>
    <lineage>
        <taxon>Eukaryota</taxon>
        <taxon>Metazoa</taxon>
        <taxon>Ecdysozoa</taxon>
        <taxon>Arthropoda</taxon>
        <taxon>Chelicerata</taxon>
        <taxon>Arachnida</taxon>
        <taxon>Araneae</taxon>
        <taxon>Araneomorphae</taxon>
        <taxon>Entelegynae</taxon>
        <taxon>Araneoidea</taxon>
        <taxon>Nephilidae</taxon>
        <taxon>Nephila</taxon>
    </lineage>
</organism>